<organism evidence="5 6">
    <name type="scientific">Candidatus Sphingobacterium stercoripullorum</name>
    <dbReference type="NCBI Taxonomy" id="2838759"/>
    <lineage>
        <taxon>Bacteria</taxon>
        <taxon>Pseudomonadati</taxon>
        <taxon>Bacteroidota</taxon>
        <taxon>Sphingobacteriia</taxon>
        <taxon>Sphingobacteriales</taxon>
        <taxon>Sphingobacteriaceae</taxon>
        <taxon>Sphingobacterium</taxon>
    </lineage>
</organism>
<dbReference type="PRINTS" id="PR00032">
    <property type="entry name" value="HTHARAC"/>
</dbReference>
<dbReference type="InterPro" id="IPR020449">
    <property type="entry name" value="Tscrpt_reg_AraC-type_HTH"/>
</dbReference>
<dbReference type="SUPFAM" id="SSF46689">
    <property type="entry name" value="Homeodomain-like"/>
    <property type="match status" value="1"/>
</dbReference>
<dbReference type="PANTHER" id="PTHR43280">
    <property type="entry name" value="ARAC-FAMILY TRANSCRIPTIONAL REGULATOR"/>
    <property type="match status" value="1"/>
</dbReference>
<dbReference type="Proteomes" id="UP000824156">
    <property type="component" value="Unassembled WGS sequence"/>
</dbReference>
<dbReference type="InterPro" id="IPR018060">
    <property type="entry name" value="HTH_AraC"/>
</dbReference>
<accession>A0A9D2AX44</accession>
<reference evidence="5" key="2">
    <citation type="submission" date="2021-04" db="EMBL/GenBank/DDBJ databases">
        <authorList>
            <person name="Gilroy R."/>
        </authorList>
    </citation>
    <scope>NUCLEOTIDE SEQUENCE</scope>
    <source>
        <strain evidence="5">1719</strain>
    </source>
</reference>
<evidence type="ECO:0000313" key="5">
    <source>
        <dbReference type="EMBL" id="HIX53452.1"/>
    </source>
</evidence>
<keyword evidence="3" id="KW-0804">Transcription</keyword>
<dbReference type="EMBL" id="DXEZ01000007">
    <property type="protein sequence ID" value="HIX53452.1"/>
    <property type="molecule type" value="Genomic_DNA"/>
</dbReference>
<dbReference type="SUPFAM" id="SSF51215">
    <property type="entry name" value="Regulatory protein AraC"/>
    <property type="match status" value="1"/>
</dbReference>
<evidence type="ECO:0000256" key="2">
    <source>
        <dbReference type="ARBA" id="ARBA00023125"/>
    </source>
</evidence>
<dbReference type="PANTHER" id="PTHR43280:SF32">
    <property type="entry name" value="TRANSCRIPTIONAL REGULATORY PROTEIN"/>
    <property type="match status" value="1"/>
</dbReference>
<protein>
    <submittedName>
        <fullName evidence="5">Helix-turn-helix domain-containing protein</fullName>
    </submittedName>
</protein>
<dbReference type="PROSITE" id="PS01124">
    <property type="entry name" value="HTH_ARAC_FAMILY_2"/>
    <property type="match status" value="1"/>
</dbReference>
<feature type="domain" description="HTH araC/xylS-type" evidence="4">
    <location>
        <begin position="183"/>
        <end position="281"/>
    </location>
</feature>
<comment type="caution">
    <text evidence="5">The sequence shown here is derived from an EMBL/GenBank/DDBJ whole genome shotgun (WGS) entry which is preliminary data.</text>
</comment>
<keyword evidence="2" id="KW-0238">DNA-binding</keyword>
<dbReference type="SMART" id="SM00342">
    <property type="entry name" value="HTH_ARAC"/>
    <property type="match status" value="1"/>
</dbReference>
<dbReference type="Gene3D" id="1.10.10.60">
    <property type="entry name" value="Homeodomain-like"/>
    <property type="match status" value="1"/>
</dbReference>
<name>A0A9D2AX44_9SPHI</name>
<evidence type="ECO:0000259" key="4">
    <source>
        <dbReference type="PROSITE" id="PS01124"/>
    </source>
</evidence>
<dbReference type="Pfam" id="PF12833">
    <property type="entry name" value="HTH_18"/>
    <property type="match status" value="1"/>
</dbReference>
<sequence>MEMKYTPVIGLNEYRRDQVAGREEILFNLITGARYIDQAHKHDFFTVILFESGAGIHNIDSIDYAISDREVHVLFPGQLHRWDLKSETVAYQLMIERRFFEEFSPYFRFSFTNYQNHPVIQLKEADYLMLLHEFTAIKNELQAADSLVDLIRARAAVIAAIISKQASEHFEEFKAYQSNPRLAKFNMLIDRYYKQERGVSFYAEKLGLTANYLNVLCKRALKVTANYLIQQRLLTESKRMLQNSSINIKEIAYELGFTDQAHFSRFFKSHSGFRPGEFREKR</sequence>
<dbReference type="GO" id="GO:0043565">
    <property type="term" value="F:sequence-specific DNA binding"/>
    <property type="evidence" value="ECO:0007669"/>
    <property type="project" value="InterPro"/>
</dbReference>
<gene>
    <name evidence="5" type="ORF">H9853_00360</name>
</gene>
<dbReference type="InterPro" id="IPR037923">
    <property type="entry name" value="HTH-like"/>
</dbReference>
<dbReference type="AlphaFoldDB" id="A0A9D2AX44"/>
<dbReference type="InterPro" id="IPR009057">
    <property type="entry name" value="Homeodomain-like_sf"/>
</dbReference>
<keyword evidence="1" id="KW-0805">Transcription regulation</keyword>
<evidence type="ECO:0000256" key="1">
    <source>
        <dbReference type="ARBA" id="ARBA00023015"/>
    </source>
</evidence>
<dbReference type="GO" id="GO:0003700">
    <property type="term" value="F:DNA-binding transcription factor activity"/>
    <property type="evidence" value="ECO:0007669"/>
    <property type="project" value="InterPro"/>
</dbReference>
<proteinExistence type="predicted"/>
<evidence type="ECO:0000313" key="6">
    <source>
        <dbReference type="Proteomes" id="UP000824156"/>
    </source>
</evidence>
<evidence type="ECO:0000256" key="3">
    <source>
        <dbReference type="ARBA" id="ARBA00023163"/>
    </source>
</evidence>
<reference evidence="5" key="1">
    <citation type="journal article" date="2021" name="PeerJ">
        <title>Extensive microbial diversity within the chicken gut microbiome revealed by metagenomics and culture.</title>
        <authorList>
            <person name="Gilroy R."/>
            <person name="Ravi A."/>
            <person name="Getino M."/>
            <person name="Pursley I."/>
            <person name="Horton D.L."/>
            <person name="Alikhan N.F."/>
            <person name="Baker D."/>
            <person name="Gharbi K."/>
            <person name="Hall N."/>
            <person name="Watson M."/>
            <person name="Adriaenssens E.M."/>
            <person name="Foster-Nyarko E."/>
            <person name="Jarju S."/>
            <person name="Secka A."/>
            <person name="Antonio M."/>
            <person name="Oren A."/>
            <person name="Chaudhuri R.R."/>
            <person name="La Ragione R."/>
            <person name="Hildebrand F."/>
            <person name="Pallen M.J."/>
        </authorList>
    </citation>
    <scope>NUCLEOTIDE SEQUENCE</scope>
    <source>
        <strain evidence="5">1719</strain>
    </source>
</reference>